<evidence type="ECO:0000259" key="2">
    <source>
        <dbReference type="PROSITE" id="PS50181"/>
    </source>
</evidence>
<dbReference type="SMART" id="SM00256">
    <property type="entry name" value="FBOX"/>
    <property type="match status" value="1"/>
</dbReference>
<dbReference type="InterPro" id="IPR036047">
    <property type="entry name" value="F-box-like_dom_sf"/>
</dbReference>
<comment type="pathway">
    <text evidence="1">Protein modification; protein ubiquitination.</text>
</comment>
<dbReference type="GO" id="GO:0019005">
    <property type="term" value="C:SCF ubiquitin ligase complex"/>
    <property type="evidence" value="ECO:0007669"/>
    <property type="project" value="UniProtKB-UniRule"/>
</dbReference>
<dbReference type="GO" id="GO:0016567">
    <property type="term" value="P:protein ubiquitination"/>
    <property type="evidence" value="ECO:0007669"/>
    <property type="project" value="UniProtKB-UniRule"/>
</dbReference>
<keyword evidence="1" id="KW-0539">Nucleus</keyword>
<gene>
    <name evidence="3" type="ORF">FCM35_KLT13594</name>
</gene>
<organism evidence="3 4">
    <name type="scientific">Carex littledalei</name>
    <dbReference type="NCBI Taxonomy" id="544730"/>
    <lineage>
        <taxon>Eukaryota</taxon>
        <taxon>Viridiplantae</taxon>
        <taxon>Streptophyta</taxon>
        <taxon>Embryophyta</taxon>
        <taxon>Tracheophyta</taxon>
        <taxon>Spermatophyta</taxon>
        <taxon>Magnoliopsida</taxon>
        <taxon>Liliopsida</taxon>
        <taxon>Poales</taxon>
        <taxon>Cyperaceae</taxon>
        <taxon>Cyperoideae</taxon>
        <taxon>Cariceae</taxon>
        <taxon>Carex</taxon>
        <taxon>Carex subgen. Euthyceras</taxon>
    </lineage>
</organism>
<dbReference type="PANTHER" id="PTHR12874">
    <property type="entry name" value="F-BOX ONLY PROTEIN 48-RELATED"/>
    <property type="match status" value="1"/>
</dbReference>
<dbReference type="Gene3D" id="1.20.1280.50">
    <property type="match status" value="1"/>
</dbReference>
<dbReference type="AlphaFoldDB" id="A0A833VGL9"/>
<dbReference type="SUPFAM" id="SSF81383">
    <property type="entry name" value="F-box domain"/>
    <property type="match status" value="1"/>
</dbReference>
<dbReference type="Pfam" id="PF12937">
    <property type="entry name" value="F-box-like"/>
    <property type="match status" value="1"/>
</dbReference>
<reference evidence="3" key="1">
    <citation type="submission" date="2020-01" db="EMBL/GenBank/DDBJ databases">
        <title>Genome sequence of Kobresia littledalei, the first chromosome-level genome in the family Cyperaceae.</title>
        <authorList>
            <person name="Qu G."/>
        </authorList>
    </citation>
    <scope>NUCLEOTIDE SEQUENCE</scope>
    <source>
        <strain evidence="3">C.B.Clarke</strain>
        <tissue evidence="3">Leaf</tissue>
    </source>
</reference>
<dbReference type="GO" id="GO:0005737">
    <property type="term" value="C:cytoplasm"/>
    <property type="evidence" value="ECO:0007669"/>
    <property type="project" value="TreeGrafter"/>
</dbReference>
<dbReference type="InterPro" id="IPR001810">
    <property type="entry name" value="F-box_dom"/>
</dbReference>
<evidence type="ECO:0000313" key="3">
    <source>
        <dbReference type="EMBL" id="KAF3322453.1"/>
    </source>
</evidence>
<evidence type="ECO:0000256" key="1">
    <source>
        <dbReference type="RuleBase" id="RU369085"/>
    </source>
</evidence>
<keyword evidence="1" id="KW-0833">Ubl conjugation pathway</keyword>
<comment type="caution">
    <text evidence="3">The sequence shown here is derived from an EMBL/GenBank/DDBJ whole genome shotgun (WGS) entry which is preliminary data.</text>
</comment>
<dbReference type="PANTHER" id="PTHR12874:SF26">
    <property type="entry name" value="F-BOX PROTEIN"/>
    <property type="match status" value="1"/>
</dbReference>
<protein>
    <recommendedName>
        <fullName evidence="1">F-box protein</fullName>
    </recommendedName>
</protein>
<comment type="subunit">
    <text evidence="1">Component of the SCF-type E3 ligase complex.</text>
</comment>
<keyword evidence="4" id="KW-1185">Reference proteome</keyword>
<comment type="subcellular location">
    <subcellularLocation>
        <location evidence="1">Nucleus</location>
    </subcellularLocation>
</comment>
<dbReference type="EMBL" id="SWLB01000025">
    <property type="protein sequence ID" value="KAF3322453.1"/>
    <property type="molecule type" value="Genomic_DNA"/>
</dbReference>
<feature type="domain" description="F-box" evidence="2">
    <location>
        <begin position="68"/>
        <end position="114"/>
    </location>
</feature>
<dbReference type="PROSITE" id="PS50181">
    <property type="entry name" value="FBOX"/>
    <property type="match status" value="1"/>
</dbReference>
<sequence>MVSAHGPAVQVTHRYILQPLWVAPGTFSSLNSSSQIGFFRPKLIISFFSTYLSLLAIPESISRKNFNSNKMQSLPIEIFVRIFHLLDYRSLATANQVSRRWRALTSDESFWYNLFKERWGQVSAEFYAPTEPQTWKDVYTVQHRCDRYGLSLKIIKEGNDYYLIHQGKIERYLGSCQNKNGKEMSQQEEKSAISDRLLFFLGDLETACAKAKRVNF</sequence>
<evidence type="ECO:0000313" key="4">
    <source>
        <dbReference type="Proteomes" id="UP000623129"/>
    </source>
</evidence>
<dbReference type="GO" id="GO:0005634">
    <property type="term" value="C:nucleus"/>
    <property type="evidence" value="ECO:0007669"/>
    <property type="project" value="UniProtKB-SubCell"/>
</dbReference>
<accession>A0A833VGL9</accession>
<comment type="function">
    <text evidence="1">Acts as a component of a SCF E3 ubiquitin ligase complexes.</text>
</comment>
<dbReference type="Proteomes" id="UP000623129">
    <property type="component" value="Unassembled WGS sequence"/>
</dbReference>
<proteinExistence type="predicted"/>
<dbReference type="OrthoDB" id="3219396at2759"/>
<dbReference type="GO" id="GO:0031146">
    <property type="term" value="P:SCF-dependent proteasomal ubiquitin-dependent protein catabolic process"/>
    <property type="evidence" value="ECO:0007669"/>
    <property type="project" value="UniProtKB-UniRule"/>
</dbReference>
<name>A0A833VGL9_9POAL</name>